<keyword evidence="3 5" id="KW-1133">Transmembrane helix</keyword>
<reference evidence="6" key="1">
    <citation type="submission" date="2023-07" db="EMBL/GenBank/DDBJ databases">
        <authorList>
            <consortium name="AG Swart"/>
            <person name="Singh M."/>
            <person name="Singh A."/>
            <person name="Seah K."/>
            <person name="Emmerich C."/>
        </authorList>
    </citation>
    <scope>NUCLEOTIDE SEQUENCE</scope>
    <source>
        <strain evidence="6">DP1</strain>
    </source>
</reference>
<dbReference type="PANTHER" id="PTHR28128:SF1">
    <property type="entry name" value="GOLGI APPARATUS MEMBRANE PROTEIN TVP15"/>
    <property type="match status" value="1"/>
</dbReference>
<dbReference type="PANTHER" id="PTHR28128">
    <property type="entry name" value="GOLGI APPARATUS MEMBRANE PROTEIN TVP15"/>
    <property type="match status" value="1"/>
</dbReference>
<feature type="transmembrane region" description="Helical" evidence="5">
    <location>
        <begin position="38"/>
        <end position="56"/>
    </location>
</feature>
<sequence>MVQVNIAGGTLFKIIYIALALTVIVFGIVSLISFSGGVIAVFFRIYSIMFGALLLISEFNLEFIKKYFFFMKKTIGKGVFCIIMASTLLNTNNWYSWGFAIGFAAIGVIFILLSFFVQDTSEDDVYNDTKV</sequence>
<evidence type="ECO:0000256" key="1">
    <source>
        <dbReference type="ARBA" id="ARBA00004141"/>
    </source>
</evidence>
<proteinExistence type="predicted"/>
<comment type="caution">
    <text evidence="6">The sequence shown here is derived from an EMBL/GenBank/DDBJ whole genome shotgun (WGS) entry which is preliminary data.</text>
</comment>
<dbReference type="InterPro" id="IPR013714">
    <property type="entry name" value="Golgi_TVP15"/>
</dbReference>
<evidence type="ECO:0000313" key="7">
    <source>
        <dbReference type="Proteomes" id="UP001295684"/>
    </source>
</evidence>
<evidence type="ECO:0000313" key="6">
    <source>
        <dbReference type="EMBL" id="CAI2384592.1"/>
    </source>
</evidence>
<dbReference type="Proteomes" id="UP001295684">
    <property type="component" value="Unassembled WGS sequence"/>
</dbReference>
<evidence type="ECO:0008006" key="8">
    <source>
        <dbReference type="Google" id="ProtNLM"/>
    </source>
</evidence>
<evidence type="ECO:0000256" key="4">
    <source>
        <dbReference type="ARBA" id="ARBA00023136"/>
    </source>
</evidence>
<keyword evidence="2 5" id="KW-0812">Transmembrane</keyword>
<comment type="subcellular location">
    <subcellularLocation>
        <location evidence="1">Membrane</location>
        <topology evidence="1">Multi-pass membrane protein</topology>
    </subcellularLocation>
</comment>
<accession>A0AAD2D882</accession>
<feature type="transmembrane region" description="Helical" evidence="5">
    <location>
        <begin position="12"/>
        <end position="32"/>
    </location>
</feature>
<dbReference type="Pfam" id="PF08507">
    <property type="entry name" value="COPI_assoc"/>
    <property type="match status" value="1"/>
</dbReference>
<protein>
    <recommendedName>
        <fullName evidence="8">COPI associated protein</fullName>
    </recommendedName>
</protein>
<name>A0AAD2D882_EUPCR</name>
<dbReference type="GO" id="GO:0016020">
    <property type="term" value="C:membrane"/>
    <property type="evidence" value="ECO:0007669"/>
    <property type="project" value="UniProtKB-SubCell"/>
</dbReference>
<dbReference type="EMBL" id="CAMPGE010026926">
    <property type="protein sequence ID" value="CAI2384592.1"/>
    <property type="molecule type" value="Genomic_DNA"/>
</dbReference>
<evidence type="ECO:0000256" key="5">
    <source>
        <dbReference type="SAM" id="Phobius"/>
    </source>
</evidence>
<keyword evidence="4 5" id="KW-0472">Membrane</keyword>
<feature type="transmembrane region" description="Helical" evidence="5">
    <location>
        <begin position="94"/>
        <end position="117"/>
    </location>
</feature>
<keyword evidence="7" id="KW-1185">Reference proteome</keyword>
<gene>
    <name evidence="6" type="ORF">ECRASSUSDP1_LOCUS26125</name>
</gene>
<feature type="transmembrane region" description="Helical" evidence="5">
    <location>
        <begin position="68"/>
        <end position="88"/>
    </location>
</feature>
<evidence type="ECO:0000256" key="3">
    <source>
        <dbReference type="ARBA" id="ARBA00022989"/>
    </source>
</evidence>
<dbReference type="AlphaFoldDB" id="A0AAD2D882"/>
<evidence type="ECO:0000256" key="2">
    <source>
        <dbReference type="ARBA" id="ARBA00022692"/>
    </source>
</evidence>
<organism evidence="6 7">
    <name type="scientific">Euplotes crassus</name>
    <dbReference type="NCBI Taxonomy" id="5936"/>
    <lineage>
        <taxon>Eukaryota</taxon>
        <taxon>Sar</taxon>
        <taxon>Alveolata</taxon>
        <taxon>Ciliophora</taxon>
        <taxon>Intramacronucleata</taxon>
        <taxon>Spirotrichea</taxon>
        <taxon>Hypotrichia</taxon>
        <taxon>Euplotida</taxon>
        <taxon>Euplotidae</taxon>
        <taxon>Moneuplotes</taxon>
    </lineage>
</organism>